<evidence type="ECO:0000313" key="3">
    <source>
        <dbReference type="EMBL" id="KAF7318648.1"/>
    </source>
</evidence>
<dbReference type="Proteomes" id="UP000613580">
    <property type="component" value="Unassembled WGS sequence"/>
</dbReference>
<dbReference type="PANTHER" id="PTHR10281:SF115">
    <property type="entry name" value="BINDING PROTEIN, PUTATIVE (AFU_ORTHOLOGUE AFUA_4G06240)-RELATED"/>
    <property type="match status" value="1"/>
</dbReference>
<comment type="similarity">
    <text evidence="1">Belongs to the cytochrome b5 family. MAPR subfamily.</text>
</comment>
<protein>
    <submittedName>
        <fullName evidence="3">Cytochrome B5</fullName>
    </submittedName>
</protein>
<feature type="domain" description="Cytochrome b5 heme-binding" evidence="2">
    <location>
        <begin position="69"/>
        <end position="165"/>
    </location>
</feature>
<dbReference type="PANTHER" id="PTHR10281">
    <property type="entry name" value="MEMBRANE-ASSOCIATED PROGESTERONE RECEPTOR COMPONENT-RELATED"/>
    <property type="match status" value="1"/>
</dbReference>
<dbReference type="GO" id="GO:0005783">
    <property type="term" value="C:endoplasmic reticulum"/>
    <property type="evidence" value="ECO:0007669"/>
    <property type="project" value="TreeGrafter"/>
</dbReference>
<dbReference type="OrthoDB" id="899at2759"/>
<name>A0A8H6WL24_MYCCL</name>
<proteinExistence type="inferred from homology"/>
<dbReference type="AlphaFoldDB" id="A0A8H6WL24"/>
<dbReference type="Pfam" id="PF00173">
    <property type="entry name" value="Cyt-b5"/>
    <property type="match status" value="1"/>
</dbReference>
<gene>
    <name evidence="3" type="ORF">HMN09_00376300</name>
</gene>
<dbReference type="FunFam" id="3.10.120.10:FF:000003">
    <property type="entry name" value="membrane-associated progesterone receptor component 1"/>
    <property type="match status" value="1"/>
</dbReference>
<dbReference type="InterPro" id="IPR036400">
    <property type="entry name" value="Cyt_B5-like_heme/steroid_sf"/>
</dbReference>
<dbReference type="GO" id="GO:0020037">
    <property type="term" value="F:heme binding"/>
    <property type="evidence" value="ECO:0007669"/>
    <property type="project" value="UniProtKB-ARBA"/>
</dbReference>
<evidence type="ECO:0000313" key="4">
    <source>
        <dbReference type="Proteomes" id="UP000613580"/>
    </source>
</evidence>
<dbReference type="SUPFAM" id="SSF55856">
    <property type="entry name" value="Cytochrome b5-like heme/steroid binding domain"/>
    <property type="match status" value="1"/>
</dbReference>
<dbReference type="GO" id="GO:0016020">
    <property type="term" value="C:membrane"/>
    <property type="evidence" value="ECO:0007669"/>
    <property type="project" value="TreeGrafter"/>
</dbReference>
<evidence type="ECO:0000256" key="1">
    <source>
        <dbReference type="ARBA" id="ARBA00038357"/>
    </source>
</evidence>
<comment type="caution">
    <text evidence="3">The sequence shown here is derived from an EMBL/GenBank/DDBJ whole genome shotgun (WGS) entry which is preliminary data.</text>
</comment>
<sequence length="182" mass="19605">MTLAIPLPPKSAAALLAAFLVGLYPAALLVRRYLLPPTPPPTPAAPTLKRTTIMQPARTDLDPPKDDPFTLAQLAEFSGSDPSKPIYISIKGTVFDVSRNTAVYGPGGSYALFAGKDASRGLGMSSLKAEDAIPDYAGLADKDRKVLDDWHAFFEKRYNIVGKVIDHPTVLAEQREAEKANL</sequence>
<dbReference type="InterPro" id="IPR050577">
    <property type="entry name" value="MAPR/NEUFC/NENF-like"/>
</dbReference>
<dbReference type="SMART" id="SM01117">
    <property type="entry name" value="Cyt-b5"/>
    <property type="match status" value="1"/>
</dbReference>
<dbReference type="EMBL" id="JACAZE010000004">
    <property type="protein sequence ID" value="KAF7318648.1"/>
    <property type="molecule type" value="Genomic_DNA"/>
</dbReference>
<dbReference type="InterPro" id="IPR001199">
    <property type="entry name" value="Cyt_B5-like_heme/steroid-bd"/>
</dbReference>
<evidence type="ECO:0000259" key="2">
    <source>
        <dbReference type="SMART" id="SM01117"/>
    </source>
</evidence>
<reference evidence="3" key="1">
    <citation type="submission" date="2020-05" db="EMBL/GenBank/DDBJ databases">
        <title>Mycena genomes resolve the evolution of fungal bioluminescence.</title>
        <authorList>
            <person name="Tsai I.J."/>
        </authorList>
    </citation>
    <scope>NUCLEOTIDE SEQUENCE</scope>
    <source>
        <strain evidence="3">110903Hualien_Pintung</strain>
    </source>
</reference>
<dbReference type="Gene3D" id="3.10.120.10">
    <property type="entry name" value="Cytochrome b5-like heme/steroid binding domain"/>
    <property type="match status" value="1"/>
</dbReference>
<accession>A0A8H6WL24</accession>
<keyword evidence="4" id="KW-1185">Reference proteome</keyword>
<organism evidence="3 4">
    <name type="scientific">Mycena chlorophos</name>
    <name type="common">Agaric fungus</name>
    <name type="synonym">Agaricus chlorophos</name>
    <dbReference type="NCBI Taxonomy" id="658473"/>
    <lineage>
        <taxon>Eukaryota</taxon>
        <taxon>Fungi</taxon>
        <taxon>Dikarya</taxon>
        <taxon>Basidiomycota</taxon>
        <taxon>Agaricomycotina</taxon>
        <taxon>Agaricomycetes</taxon>
        <taxon>Agaricomycetidae</taxon>
        <taxon>Agaricales</taxon>
        <taxon>Marasmiineae</taxon>
        <taxon>Mycenaceae</taxon>
        <taxon>Mycena</taxon>
    </lineage>
</organism>